<dbReference type="EMBL" id="FONV01000018">
    <property type="protein sequence ID" value="SFF69801.1"/>
    <property type="molecule type" value="Genomic_DNA"/>
</dbReference>
<dbReference type="OrthoDB" id="2509690at2"/>
<keyword evidence="2" id="KW-0813">Transport</keyword>
<evidence type="ECO:0000313" key="4">
    <source>
        <dbReference type="EMBL" id="SFF69801.1"/>
    </source>
</evidence>
<comment type="similarity">
    <text evidence="1">Belongs to the bacterial solute-binding protein 1 family.</text>
</comment>
<dbReference type="STRING" id="35752.SAMN05421541_11898"/>
<sequence length="434" mass="45068">MRLGAAVLLAGVLSLSACSAGSLGSSDDAAGGKTQITFLTNNDPANVKVAEAVIAAFEAKNADVDVKLDTRPQGSEGDNLVKTRLSTGDMADVFEYNSGSLLQAIAPSANLTPVTGEAWAGDLDDTFKKVVSSGAEVYGSPWQTISGGGILYNKPLYAKLGLQPPKTWADFMTNNSRIKAAGTAPVAQTYSETWTSQILVLADFHNVSAADPGFADKYTNNQAKYATTPAALAGFQHLEELKKAGYWNDDYASAKYNEGLAAVADGTAAHYPMITFAVTAIETAAPGKTNDVGFFALPGTDASKNGVTLWEPSGLYIPKSTTGDKLTAAKKFQAFLATPDGCAAEASATSLGGPFAVKTCKLPDDVATAVKDLSVYVDAGAASPALEFLSPIKGPALEQITVEVGSGIRPAADGAKLYDEDVKKQAQQLGLQGW</sequence>
<dbReference type="PANTHER" id="PTHR43649:SF29">
    <property type="entry name" value="OSMOPROTECTIVE COMPOUNDS-BINDING PROTEIN GGTB"/>
    <property type="match status" value="1"/>
</dbReference>
<feature type="chain" id="PRO_5039167867" evidence="3">
    <location>
        <begin position="20"/>
        <end position="434"/>
    </location>
</feature>
<dbReference type="SUPFAM" id="SSF53850">
    <property type="entry name" value="Periplasmic binding protein-like II"/>
    <property type="match status" value="1"/>
</dbReference>
<protein>
    <submittedName>
        <fullName evidence="4">Raffinose/stachyose/melibiose transport system substrate-binding protein</fullName>
    </submittedName>
</protein>
<name>A0A1I2KXM9_9ACTN</name>
<proteinExistence type="inferred from homology"/>
<evidence type="ECO:0000256" key="1">
    <source>
        <dbReference type="ARBA" id="ARBA00008520"/>
    </source>
</evidence>
<evidence type="ECO:0000313" key="5">
    <source>
        <dbReference type="Proteomes" id="UP000199645"/>
    </source>
</evidence>
<dbReference type="InterPro" id="IPR050490">
    <property type="entry name" value="Bact_solute-bd_prot1"/>
</dbReference>
<dbReference type="RefSeq" id="WP_093620910.1">
    <property type="nucleotide sequence ID" value="NZ_BOMT01000090.1"/>
</dbReference>
<feature type="signal peptide" evidence="3">
    <location>
        <begin position="1"/>
        <end position="19"/>
    </location>
</feature>
<gene>
    <name evidence="4" type="ORF">SAMN05421541_11898</name>
</gene>
<keyword evidence="5" id="KW-1185">Reference proteome</keyword>
<dbReference type="PANTHER" id="PTHR43649">
    <property type="entry name" value="ARABINOSE-BINDING PROTEIN-RELATED"/>
    <property type="match status" value="1"/>
</dbReference>
<reference evidence="4 5" key="1">
    <citation type="submission" date="2016-10" db="EMBL/GenBank/DDBJ databases">
        <authorList>
            <person name="de Groot N.N."/>
        </authorList>
    </citation>
    <scope>NUCLEOTIDE SEQUENCE [LARGE SCALE GENOMIC DNA]</scope>
    <source>
        <strain evidence="4 5">DSM 43019</strain>
    </source>
</reference>
<dbReference type="Gene3D" id="3.40.190.10">
    <property type="entry name" value="Periplasmic binding protein-like II"/>
    <property type="match status" value="2"/>
</dbReference>
<dbReference type="PROSITE" id="PS51257">
    <property type="entry name" value="PROKAR_LIPOPROTEIN"/>
    <property type="match status" value="1"/>
</dbReference>
<evidence type="ECO:0000256" key="2">
    <source>
        <dbReference type="ARBA" id="ARBA00022448"/>
    </source>
</evidence>
<organism evidence="4 5">
    <name type="scientific">Actinoplanes philippinensis</name>
    <dbReference type="NCBI Taxonomy" id="35752"/>
    <lineage>
        <taxon>Bacteria</taxon>
        <taxon>Bacillati</taxon>
        <taxon>Actinomycetota</taxon>
        <taxon>Actinomycetes</taxon>
        <taxon>Micromonosporales</taxon>
        <taxon>Micromonosporaceae</taxon>
        <taxon>Actinoplanes</taxon>
    </lineage>
</organism>
<evidence type="ECO:0000256" key="3">
    <source>
        <dbReference type="SAM" id="SignalP"/>
    </source>
</evidence>
<dbReference type="AlphaFoldDB" id="A0A1I2KXM9"/>
<accession>A0A1I2KXM9</accession>
<dbReference type="Proteomes" id="UP000199645">
    <property type="component" value="Unassembled WGS sequence"/>
</dbReference>
<keyword evidence="3" id="KW-0732">Signal</keyword>